<sequence>MNHLCFIIIALFFLVQQSLAEHPEEKCIRELARTDENCILHCTYSYYGFVDKNFRIAKKHVQKFKKILVTFDAVPKKEKKKLLEHIEACADSANADQPQTKDEKCTKINKYYRCVVDGKILPWNSYADAIIKFDKTLNV</sequence>
<evidence type="ECO:0000256" key="3">
    <source>
        <dbReference type="ARBA" id="ARBA00022656"/>
    </source>
</evidence>
<evidence type="ECO:0000256" key="1">
    <source>
        <dbReference type="ARBA" id="ARBA00004613"/>
    </source>
</evidence>
<comment type="subcellular location">
    <subcellularLocation>
        <location evidence="1">Secreted</location>
    </subcellularLocation>
</comment>
<evidence type="ECO:0000256" key="2">
    <source>
        <dbReference type="ARBA" id="ARBA00022525"/>
    </source>
</evidence>
<organism evidence="5">
    <name type="scientific">Lutzomyia longipalpis</name>
    <name type="common">Sand fly</name>
    <dbReference type="NCBI Taxonomy" id="7200"/>
    <lineage>
        <taxon>Eukaryota</taxon>
        <taxon>Metazoa</taxon>
        <taxon>Ecdysozoa</taxon>
        <taxon>Arthropoda</taxon>
        <taxon>Hexapoda</taxon>
        <taxon>Insecta</taxon>
        <taxon>Pterygota</taxon>
        <taxon>Neoptera</taxon>
        <taxon>Endopterygota</taxon>
        <taxon>Diptera</taxon>
        <taxon>Nematocera</taxon>
        <taxon>Psychodoidea</taxon>
        <taxon>Psychodidae</taxon>
        <taxon>Lutzomyia</taxon>
        <taxon>Lutzomyia</taxon>
    </lineage>
</organism>
<keyword evidence="2" id="KW-0964">Secreted</keyword>
<dbReference type="AlphaFoldDB" id="Q9XZ50"/>
<dbReference type="VEuPathDB" id="VectorBase:LLONM1_000117"/>
<dbReference type="Gene3D" id="1.10.238.20">
    <property type="entry name" value="Pheromone/general odorant binding protein domain"/>
    <property type="match status" value="1"/>
</dbReference>
<dbReference type="GO" id="GO:0005549">
    <property type="term" value="F:odorant binding"/>
    <property type="evidence" value="ECO:0007669"/>
    <property type="project" value="InterPro"/>
</dbReference>
<dbReference type="GO" id="GO:0005576">
    <property type="term" value="C:extracellular region"/>
    <property type="evidence" value="ECO:0007669"/>
    <property type="project" value="UniProtKB-SubCell"/>
</dbReference>
<accession>Q9XZ50</accession>
<protein>
    <submittedName>
        <fullName evidence="5">SL1 protein</fullName>
    </submittedName>
</protein>
<proteinExistence type="evidence at transcript level"/>
<feature type="chain" id="PRO_5004337829" evidence="4">
    <location>
        <begin position="21"/>
        <end position="139"/>
    </location>
</feature>
<dbReference type="GO" id="GO:0090729">
    <property type="term" value="F:toxin activity"/>
    <property type="evidence" value="ECO:0007669"/>
    <property type="project" value="UniProtKB-KW"/>
</dbReference>
<dbReference type="EMBL" id="AF132517">
    <property type="protein sequence ID" value="AAD32197.1"/>
    <property type="molecule type" value="mRNA"/>
</dbReference>
<dbReference type="InterPro" id="IPR036728">
    <property type="entry name" value="PBP_GOBP_sf"/>
</dbReference>
<gene>
    <name evidence="5" type="primary">SL1</name>
</gene>
<name>Q9XZ50_LUTLO</name>
<reference evidence="5" key="1">
    <citation type="journal article" date="1999" name="Proc. Natl. Acad. Sci. U.S.A.">
        <title>Toward an understanding of the biochemical and pharmacological complexity of the saliva of a hematophagous sand fly Lutzomyia longipalpis.</title>
        <authorList>
            <person name="Charlab R."/>
            <person name="Valenzuela J.G."/>
            <person name="Rowton E.D."/>
            <person name="Ribeiro J.M."/>
        </authorList>
    </citation>
    <scope>NUCLEOTIDE SEQUENCE</scope>
    <source>
        <strain evidence="5">Jacobina</strain>
        <tissue evidence="5">Salivary gland</tissue>
    </source>
</reference>
<keyword evidence="3" id="KW-0800">Toxin</keyword>
<dbReference type="SUPFAM" id="SSF47565">
    <property type="entry name" value="Insect pheromone/odorant-binding proteins"/>
    <property type="match status" value="1"/>
</dbReference>
<evidence type="ECO:0000256" key="4">
    <source>
        <dbReference type="SAM" id="SignalP"/>
    </source>
</evidence>
<keyword evidence="4" id="KW-0732">Signal</keyword>
<evidence type="ECO:0000313" key="5">
    <source>
        <dbReference type="EMBL" id="AAD32197.1"/>
    </source>
</evidence>
<feature type="signal peptide" evidence="4">
    <location>
        <begin position="1"/>
        <end position="20"/>
    </location>
</feature>